<reference evidence="1" key="1">
    <citation type="submission" date="2009-07" db="EMBL/GenBank/DDBJ databases">
        <authorList>
            <person name="Weinstock G."/>
            <person name="Sodergren E."/>
            <person name="Clifton S."/>
            <person name="Fulton L."/>
            <person name="Fulton B."/>
            <person name="Courtney L."/>
            <person name="Fronick C."/>
            <person name="Harrison M."/>
            <person name="Strong C."/>
            <person name="Farmer C."/>
            <person name="Delahaunty K."/>
            <person name="Markovic C."/>
            <person name="Hall O."/>
            <person name="Minx P."/>
            <person name="Tomlinson C."/>
            <person name="Mitreva M."/>
            <person name="Nelson J."/>
            <person name="Hou S."/>
            <person name="Wollam A."/>
            <person name="Pepin K.H."/>
            <person name="Johnson M."/>
            <person name="Bhonagiri V."/>
            <person name="Nash W.E."/>
            <person name="Warren W."/>
            <person name="Chinwalla A."/>
            <person name="Mardis E.R."/>
            <person name="Wilson R.K."/>
        </authorList>
    </citation>
    <scope>NUCLEOTIDE SEQUENCE [LARGE SCALE GENOMIC DNA]</scope>
    <source>
        <strain evidence="1">DSM 14469</strain>
    </source>
</reference>
<sequence length="177" mass="20514">MKLFHGSNMEIDKVDLSKCMPYKDFGRGFYTTLLEEQAWRMAQRRARIDGGIPTVTVYEIPENLVERADLNCRIFGDKPTVEWAVFIKNNRDRKFTDFRNPECNLDCKYDIVVGPVANDTVGLLIRQFSRGTIDAEYLKKEFDFGRLTNQYTFHTENALQYLKKVGVMYDQSAAGND</sequence>
<comment type="caution">
    <text evidence="1">The sequence shown here is derived from an EMBL/GenBank/DDBJ whole genome shotgun (WGS) entry which is preliminary data.</text>
</comment>
<dbReference type="STRING" id="168384.SAMN05660368_00455"/>
<accession>C6LC35</accession>
<dbReference type="Pfam" id="PF13151">
    <property type="entry name" value="DUF3990"/>
    <property type="match status" value="1"/>
</dbReference>
<name>C6LC35_9FIRM</name>
<evidence type="ECO:0000313" key="1">
    <source>
        <dbReference type="EMBL" id="EET61988.1"/>
    </source>
</evidence>
<dbReference type="eggNOG" id="ENOG502ZBW0">
    <property type="taxonomic scope" value="Bacteria"/>
</dbReference>
<dbReference type="InterPro" id="IPR025051">
    <property type="entry name" value="DUF3990"/>
</dbReference>
<dbReference type="Proteomes" id="UP000005561">
    <property type="component" value="Unassembled WGS sequence"/>
</dbReference>
<protein>
    <recommendedName>
        <fullName evidence="3">DUF3990 domain-containing protein</fullName>
    </recommendedName>
</protein>
<dbReference type="EMBL" id="ACCL02000004">
    <property type="protein sequence ID" value="EET61988.1"/>
    <property type="molecule type" value="Genomic_DNA"/>
</dbReference>
<dbReference type="AlphaFoldDB" id="C6LC35"/>
<keyword evidence="2" id="KW-1185">Reference proteome</keyword>
<gene>
    <name evidence="1" type="ORF">BRYFOR_06182</name>
</gene>
<dbReference type="RefSeq" id="WP_006860977.1">
    <property type="nucleotide sequence ID" value="NZ_ACCL02000004.1"/>
</dbReference>
<evidence type="ECO:0000313" key="2">
    <source>
        <dbReference type="Proteomes" id="UP000005561"/>
    </source>
</evidence>
<evidence type="ECO:0008006" key="3">
    <source>
        <dbReference type="Google" id="ProtNLM"/>
    </source>
</evidence>
<organism evidence="1 2">
    <name type="scientific">Marvinbryantia formatexigens DSM 14469</name>
    <dbReference type="NCBI Taxonomy" id="478749"/>
    <lineage>
        <taxon>Bacteria</taxon>
        <taxon>Bacillati</taxon>
        <taxon>Bacillota</taxon>
        <taxon>Clostridia</taxon>
        <taxon>Lachnospirales</taxon>
        <taxon>Lachnospiraceae</taxon>
        <taxon>Marvinbryantia</taxon>
    </lineage>
</organism>
<proteinExistence type="predicted"/>
<dbReference type="OrthoDB" id="9813772at2"/>